<geneLocation type="mitochondrion" evidence="14"/>
<evidence type="ECO:0000256" key="11">
    <source>
        <dbReference type="ARBA" id="ARBA00023136"/>
    </source>
</evidence>
<sequence length="115" mass="13092">MTLQTYIYTTILLTTLMWTIGQILPPHKPDLAKVSPYECGFEPMTSSRLPFSFRFFMVAILFLIFDLEIALLIPLPSSLLLTNTEGTLIPLLIFLLILIIGLIYEWVNGGLEWAE</sequence>
<gene>
    <name evidence="14" type="primary">ND3</name>
</gene>
<keyword evidence="9 13" id="KW-0520">NAD</keyword>
<evidence type="ECO:0000256" key="6">
    <source>
        <dbReference type="ARBA" id="ARBA00022692"/>
    </source>
</evidence>
<keyword evidence="6 13" id="KW-0812">Transmembrane</keyword>
<comment type="function">
    <text evidence="13">Core subunit of the mitochondrial membrane respiratory chain NADH dehydrogenase (Complex I) which catalyzes electron transfer from NADH through the respiratory chain, using ubiquinone as an electron acceptor. Essential for the catalytic activity of complex I.</text>
</comment>
<feature type="transmembrane region" description="Helical" evidence="13">
    <location>
        <begin position="87"/>
        <end position="107"/>
    </location>
</feature>
<dbReference type="PANTHER" id="PTHR11058">
    <property type="entry name" value="NADH-UBIQUINONE OXIDOREDUCTASE CHAIN 3"/>
    <property type="match status" value="1"/>
</dbReference>
<comment type="subcellular location">
    <subcellularLocation>
        <location evidence="1">Membrane</location>
        <topology evidence="1">Multi-pass membrane protein</topology>
    </subcellularLocation>
    <subcellularLocation>
        <location evidence="13">Mitochondrion membrane</location>
        <topology evidence="13">Multi-pass membrane protein</topology>
    </subcellularLocation>
</comment>
<keyword evidence="13 14" id="KW-0496">Mitochondrion</keyword>
<dbReference type="FunFam" id="1.20.58.1610:FF:000004">
    <property type="entry name" value="NADH-quinone oxidoreductase subunit A"/>
    <property type="match status" value="1"/>
</dbReference>
<keyword evidence="8 13" id="KW-1133">Transmembrane helix</keyword>
<evidence type="ECO:0000256" key="3">
    <source>
        <dbReference type="ARBA" id="ARBA00012944"/>
    </source>
</evidence>
<dbReference type="GO" id="GO:0030964">
    <property type="term" value="C:NADH dehydrogenase complex"/>
    <property type="evidence" value="ECO:0007669"/>
    <property type="project" value="TreeGrafter"/>
</dbReference>
<keyword evidence="13" id="KW-0679">Respiratory chain</keyword>
<dbReference type="PANTHER" id="PTHR11058:SF9">
    <property type="entry name" value="NADH-UBIQUINONE OXIDOREDUCTASE CHAIN 3"/>
    <property type="match status" value="1"/>
</dbReference>
<dbReference type="EC" id="7.1.1.2" evidence="3 13"/>
<dbReference type="Pfam" id="PF00507">
    <property type="entry name" value="Oxidored_q4"/>
    <property type="match status" value="1"/>
</dbReference>
<feature type="transmembrane region" description="Helical" evidence="13">
    <location>
        <begin position="53"/>
        <end position="75"/>
    </location>
</feature>
<evidence type="ECO:0000256" key="5">
    <source>
        <dbReference type="ARBA" id="ARBA00022448"/>
    </source>
</evidence>
<feature type="transmembrane region" description="Helical" evidence="13">
    <location>
        <begin position="6"/>
        <end position="24"/>
    </location>
</feature>
<reference evidence="14" key="1">
    <citation type="journal article" date="2019" name="Mar. Biol. Res.">
        <title>Mitochondrial gene rearrangement and phylogenetic relationships in the Amphilepidida and Ophiacanthida (Echinodermata, Ophiuroidea).</title>
        <authorList>
            <person name="Lee T."/>
            <person name="Bae Y.J."/>
            <person name="Shin S."/>
        </authorList>
    </citation>
    <scope>NUCLEOTIDE SEQUENCE</scope>
</reference>
<name>A0A6C0FD04_9ECHI</name>
<dbReference type="AlphaFoldDB" id="A0A6C0FD04"/>
<dbReference type="CTD" id="4537"/>
<accession>A0A6C0FD04</accession>
<dbReference type="RefSeq" id="YP_009730145.1">
    <property type="nucleotide sequence ID" value="NC_045937.1"/>
</dbReference>
<dbReference type="InterPro" id="IPR000440">
    <property type="entry name" value="NADH_UbQ/plastoQ_OxRdtase_su3"/>
</dbReference>
<evidence type="ECO:0000256" key="12">
    <source>
        <dbReference type="ARBA" id="ARBA00049551"/>
    </source>
</evidence>
<evidence type="ECO:0000256" key="8">
    <source>
        <dbReference type="ARBA" id="ARBA00022989"/>
    </source>
</evidence>
<organism evidence="14">
    <name type="scientific">Ophiomastix mixta</name>
    <dbReference type="NCBI Taxonomy" id="2705303"/>
    <lineage>
        <taxon>Eukaryota</taxon>
        <taxon>Metazoa</taxon>
        <taxon>Echinodermata</taxon>
        <taxon>Eleutherozoa</taxon>
        <taxon>Asterozoa</taxon>
        <taxon>Ophiuroidea</taxon>
        <taxon>Myophiuroidea</taxon>
        <taxon>Metophiurida</taxon>
        <taxon>Ophintegrida</taxon>
        <taxon>Amphilepidida</taxon>
        <taxon>Ophiurina</taxon>
        <taxon>Gnathophiurina</taxon>
        <taxon>Ophiactoidea</taxon>
        <taxon>Ophiocomidae</taxon>
        <taxon>Ophiomastix</taxon>
    </lineage>
</organism>
<keyword evidence="5 13" id="KW-0813">Transport</keyword>
<evidence type="ECO:0000256" key="1">
    <source>
        <dbReference type="ARBA" id="ARBA00004141"/>
    </source>
</evidence>
<comment type="catalytic activity">
    <reaction evidence="12 13">
        <text>a ubiquinone + NADH + 5 H(+)(in) = a ubiquinol + NAD(+) + 4 H(+)(out)</text>
        <dbReference type="Rhea" id="RHEA:29091"/>
        <dbReference type="Rhea" id="RHEA-COMP:9565"/>
        <dbReference type="Rhea" id="RHEA-COMP:9566"/>
        <dbReference type="ChEBI" id="CHEBI:15378"/>
        <dbReference type="ChEBI" id="CHEBI:16389"/>
        <dbReference type="ChEBI" id="CHEBI:17976"/>
        <dbReference type="ChEBI" id="CHEBI:57540"/>
        <dbReference type="ChEBI" id="CHEBI:57945"/>
        <dbReference type="EC" id="7.1.1.2"/>
    </reaction>
</comment>
<protein>
    <recommendedName>
        <fullName evidence="4 13">NADH-ubiquinone oxidoreductase chain 3</fullName>
        <ecNumber evidence="3 13">7.1.1.2</ecNumber>
    </recommendedName>
</protein>
<keyword evidence="11 13" id="KW-0472">Membrane</keyword>
<evidence type="ECO:0000256" key="13">
    <source>
        <dbReference type="RuleBase" id="RU003640"/>
    </source>
</evidence>
<evidence type="ECO:0000256" key="10">
    <source>
        <dbReference type="ARBA" id="ARBA00023075"/>
    </source>
</evidence>
<dbReference type="GO" id="GO:0031966">
    <property type="term" value="C:mitochondrial membrane"/>
    <property type="evidence" value="ECO:0007669"/>
    <property type="project" value="UniProtKB-SubCell"/>
</dbReference>
<dbReference type="GeneID" id="43964891"/>
<dbReference type="InterPro" id="IPR038430">
    <property type="entry name" value="NDAH_ubi_oxred_su3_sf"/>
</dbReference>
<keyword evidence="7 13" id="KW-1278">Translocase</keyword>
<evidence type="ECO:0000256" key="2">
    <source>
        <dbReference type="ARBA" id="ARBA00008472"/>
    </source>
</evidence>
<evidence type="ECO:0000256" key="7">
    <source>
        <dbReference type="ARBA" id="ARBA00022967"/>
    </source>
</evidence>
<dbReference type="Gene3D" id="1.20.58.1610">
    <property type="entry name" value="NADH:ubiquinone/plastoquinone oxidoreductase, chain 3"/>
    <property type="match status" value="1"/>
</dbReference>
<keyword evidence="13" id="KW-0249">Electron transport</keyword>
<dbReference type="EMBL" id="MK343092">
    <property type="protein sequence ID" value="QHT54188.1"/>
    <property type="molecule type" value="Genomic_DNA"/>
</dbReference>
<dbReference type="GO" id="GO:0008137">
    <property type="term" value="F:NADH dehydrogenase (ubiquinone) activity"/>
    <property type="evidence" value="ECO:0007669"/>
    <property type="project" value="UniProtKB-UniRule"/>
</dbReference>
<comment type="similarity">
    <text evidence="2 13">Belongs to the complex I subunit 3 family.</text>
</comment>
<evidence type="ECO:0000313" key="14">
    <source>
        <dbReference type="EMBL" id="QHT54188.1"/>
    </source>
</evidence>
<evidence type="ECO:0000256" key="4">
    <source>
        <dbReference type="ARBA" id="ARBA00021007"/>
    </source>
</evidence>
<proteinExistence type="inferred from homology"/>
<evidence type="ECO:0000256" key="9">
    <source>
        <dbReference type="ARBA" id="ARBA00023027"/>
    </source>
</evidence>
<keyword evidence="10 13" id="KW-0830">Ubiquinone</keyword>